<accession>A0ABD2MRW2</accession>
<evidence type="ECO:0000256" key="1">
    <source>
        <dbReference type="SAM" id="MobiDB-lite"/>
    </source>
</evidence>
<evidence type="ECO:0000313" key="3">
    <source>
        <dbReference type="Proteomes" id="UP001516400"/>
    </source>
</evidence>
<name>A0ABD2MRW2_9CUCU</name>
<protein>
    <submittedName>
        <fullName evidence="2">Uncharacterized protein</fullName>
    </submittedName>
</protein>
<proteinExistence type="predicted"/>
<reference evidence="2 3" key="1">
    <citation type="journal article" date="2021" name="BMC Biol.">
        <title>Horizontally acquired antibacterial genes associated with adaptive radiation of ladybird beetles.</title>
        <authorList>
            <person name="Li H.S."/>
            <person name="Tang X.F."/>
            <person name="Huang Y.H."/>
            <person name="Xu Z.Y."/>
            <person name="Chen M.L."/>
            <person name="Du X.Y."/>
            <person name="Qiu B.Y."/>
            <person name="Chen P.T."/>
            <person name="Zhang W."/>
            <person name="Slipinski A."/>
            <person name="Escalona H.E."/>
            <person name="Waterhouse R.M."/>
            <person name="Zwick A."/>
            <person name="Pang H."/>
        </authorList>
    </citation>
    <scope>NUCLEOTIDE SEQUENCE [LARGE SCALE GENOMIC DNA]</scope>
    <source>
        <strain evidence="2">SYSU2018</strain>
    </source>
</reference>
<evidence type="ECO:0000313" key="2">
    <source>
        <dbReference type="EMBL" id="KAL3268962.1"/>
    </source>
</evidence>
<gene>
    <name evidence="2" type="ORF">HHI36_008048</name>
</gene>
<dbReference type="EMBL" id="JABFTP020000021">
    <property type="protein sequence ID" value="KAL3268962.1"/>
    <property type="molecule type" value="Genomic_DNA"/>
</dbReference>
<comment type="caution">
    <text evidence="2">The sequence shown here is derived from an EMBL/GenBank/DDBJ whole genome shotgun (WGS) entry which is preliminary data.</text>
</comment>
<feature type="region of interest" description="Disordered" evidence="1">
    <location>
        <begin position="77"/>
        <end position="96"/>
    </location>
</feature>
<organism evidence="2 3">
    <name type="scientific">Cryptolaemus montrouzieri</name>
    <dbReference type="NCBI Taxonomy" id="559131"/>
    <lineage>
        <taxon>Eukaryota</taxon>
        <taxon>Metazoa</taxon>
        <taxon>Ecdysozoa</taxon>
        <taxon>Arthropoda</taxon>
        <taxon>Hexapoda</taxon>
        <taxon>Insecta</taxon>
        <taxon>Pterygota</taxon>
        <taxon>Neoptera</taxon>
        <taxon>Endopterygota</taxon>
        <taxon>Coleoptera</taxon>
        <taxon>Polyphaga</taxon>
        <taxon>Cucujiformia</taxon>
        <taxon>Coccinelloidea</taxon>
        <taxon>Coccinellidae</taxon>
        <taxon>Scymninae</taxon>
        <taxon>Scymnini</taxon>
        <taxon>Cryptolaemus</taxon>
    </lineage>
</organism>
<sequence length="126" mass="14186">MQETSISYSLKNIFFKVSATSLNFINNVITIFIMVVEDVDFAILKTCGRFGTIRGNGSNCVMLILLRLDEYENGKRKAHMPDWNNSDNDNLSDDDSRDTLDVAAVLTVQSNSMNEYETDKSGETDQ</sequence>
<dbReference type="AlphaFoldDB" id="A0ABD2MRW2"/>
<keyword evidence="3" id="KW-1185">Reference proteome</keyword>
<dbReference type="Proteomes" id="UP001516400">
    <property type="component" value="Unassembled WGS sequence"/>
</dbReference>